<dbReference type="InterPro" id="IPR052162">
    <property type="entry name" value="Sensor_kinase/Photoreceptor"/>
</dbReference>
<dbReference type="InterPro" id="IPR013655">
    <property type="entry name" value="PAS_fold_3"/>
</dbReference>
<dbReference type="FunFam" id="3.30.565.10:FF:000006">
    <property type="entry name" value="Sensor histidine kinase WalK"/>
    <property type="match status" value="1"/>
</dbReference>
<dbReference type="EMBL" id="FOPP01000005">
    <property type="protein sequence ID" value="SFH12004.1"/>
    <property type="molecule type" value="Genomic_DNA"/>
</dbReference>
<gene>
    <name evidence="9" type="ORF">SAMN04489864_105195</name>
</gene>
<sequence length="883" mass="99799">MLSQISEEGYKAIFYHSQLAMLIVAPDNIYTMLDVNDAYLAVTNTTRADLLGKSVFDVFPANPTDEVSKNIERTYYSFEQAILTKKPHTMSNYRYDIPIRGTAEFEERYWTTTNTPILDAKGEVIYFIHCPTNVTEFYKLREREQATSDALKKQRKQLYATFMQAPVGIAIFRGPDYIVDLINPPLCEIYGKTVDEILGKSVFDVLSHAKGLGYEQLLDEVRLTGIPFKAQASAAPLMRNGVLETVYLNFVYEPFYEDDGTISGVIAVVTEVTEEVLAKQFIEEAEERARLAVDAVDLGTFDLNLLTGEMTTSVLFANIFGFEEPVSRNAYIKVFHKDDLAQRLRAHEEALKTGSLLYDARVIWPDRTIHWARIEGKVYYDRELKAVRILGTAIDITEQRKAREEQQKLITLVANSVDLMSILNMDGTNSYINEAGRKLLGFTTEDEVSKIPISQLHTQADFELVKNEVLPTVMTKGQWAGRMMVRHLQTGEVFPVFNNCIRIDDPVTGEIIGIGAVMRDQRPELAAKQALADSEQLLRNITMAAPTGLWMANDKGELTYVNQTWLDWIGLSYESQLGYGWLDSMLDNASDKVKQKFVSAARHQKLFEVEFRIVHVDGTIHWCIATGKPQYDNNGAFTGYIGACVDITEQKLLQQQKDDFIGIASHELKTPVTSIKAYTQILERMLLKKGDEKEASMIGKMDAQINRLTSLIGDLLDVTKINSGKLQFNDRNFEFNELVQEIVEDLQRTTEQHHLIENLEDIGVVFGDRERIGQVITNLITNAIKYSPNSDQVVIGTKLVENEVVLCVEDFGVGIAGDKLNRVFEQFYRVSGDMQHTFPGLGLGLYISAEIVKREHGRIWVNSEPGKGSKFCFALPMKKRSTK</sequence>
<dbReference type="OrthoDB" id="9813151at2"/>
<evidence type="ECO:0000313" key="9">
    <source>
        <dbReference type="EMBL" id="SFH12004.1"/>
    </source>
</evidence>
<dbReference type="Gene3D" id="1.10.287.130">
    <property type="match status" value="1"/>
</dbReference>
<name>A0A1I2XEP4_9SPHI</name>
<dbReference type="AlphaFoldDB" id="A0A1I2XEP4"/>
<protein>
    <recommendedName>
        <fullName evidence="2">histidine kinase</fullName>
        <ecNumber evidence="2">2.7.13.3</ecNumber>
    </recommendedName>
</protein>
<dbReference type="SUPFAM" id="SSF47384">
    <property type="entry name" value="Homodimeric domain of signal transducing histidine kinase"/>
    <property type="match status" value="1"/>
</dbReference>
<dbReference type="SUPFAM" id="SSF55785">
    <property type="entry name" value="PYP-like sensor domain (PAS domain)"/>
    <property type="match status" value="5"/>
</dbReference>
<dbReference type="InterPro" id="IPR035965">
    <property type="entry name" value="PAS-like_dom_sf"/>
</dbReference>
<evidence type="ECO:0000259" key="8">
    <source>
        <dbReference type="PROSITE" id="PS50113"/>
    </source>
</evidence>
<dbReference type="InterPro" id="IPR001610">
    <property type="entry name" value="PAC"/>
</dbReference>
<feature type="domain" description="PAS" evidence="7">
    <location>
        <begin position="534"/>
        <end position="578"/>
    </location>
</feature>
<dbReference type="STRING" id="414048.SAMN04489864_105195"/>
<dbReference type="InterPro" id="IPR004358">
    <property type="entry name" value="Sig_transdc_His_kin-like_C"/>
</dbReference>
<feature type="domain" description="PAS" evidence="7">
    <location>
        <begin position="405"/>
        <end position="477"/>
    </location>
</feature>
<accession>A0A1I2XEP4</accession>
<dbReference type="Pfam" id="PF02518">
    <property type="entry name" value="HATPase_c"/>
    <property type="match status" value="1"/>
</dbReference>
<dbReference type="SMART" id="SM00388">
    <property type="entry name" value="HisKA"/>
    <property type="match status" value="1"/>
</dbReference>
<dbReference type="PANTHER" id="PTHR43304">
    <property type="entry name" value="PHYTOCHROME-LIKE PROTEIN CPH1"/>
    <property type="match status" value="1"/>
</dbReference>
<dbReference type="PROSITE" id="PS50109">
    <property type="entry name" value="HIS_KIN"/>
    <property type="match status" value="1"/>
</dbReference>
<dbReference type="PROSITE" id="PS50113">
    <property type="entry name" value="PAC"/>
    <property type="match status" value="2"/>
</dbReference>
<dbReference type="Gene3D" id="3.30.450.20">
    <property type="entry name" value="PAS domain"/>
    <property type="match status" value="5"/>
</dbReference>
<keyword evidence="3" id="KW-0597">Phosphoprotein</keyword>
<evidence type="ECO:0000259" key="7">
    <source>
        <dbReference type="PROSITE" id="PS50112"/>
    </source>
</evidence>
<keyword evidence="4" id="KW-0808">Transferase</keyword>
<dbReference type="InterPro" id="IPR036890">
    <property type="entry name" value="HATPase_C_sf"/>
</dbReference>
<dbReference type="InterPro" id="IPR000014">
    <property type="entry name" value="PAS"/>
</dbReference>
<proteinExistence type="predicted"/>
<evidence type="ECO:0000256" key="2">
    <source>
        <dbReference type="ARBA" id="ARBA00012438"/>
    </source>
</evidence>
<dbReference type="CDD" id="cd00075">
    <property type="entry name" value="HATPase"/>
    <property type="match status" value="1"/>
</dbReference>
<keyword evidence="10" id="KW-1185">Reference proteome</keyword>
<dbReference type="Pfam" id="PF00512">
    <property type="entry name" value="HisKA"/>
    <property type="match status" value="1"/>
</dbReference>
<dbReference type="InterPro" id="IPR013656">
    <property type="entry name" value="PAS_4"/>
</dbReference>
<comment type="catalytic activity">
    <reaction evidence="1">
        <text>ATP + protein L-histidine = ADP + protein N-phospho-L-histidine.</text>
        <dbReference type="EC" id="2.7.13.3"/>
    </reaction>
</comment>
<evidence type="ECO:0000259" key="6">
    <source>
        <dbReference type="PROSITE" id="PS50109"/>
    </source>
</evidence>
<evidence type="ECO:0000256" key="3">
    <source>
        <dbReference type="ARBA" id="ARBA00022553"/>
    </source>
</evidence>
<dbReference type="SMART" id="SM00091">
    <property type="entry name" value="PAS"/>
    <property type="match status" value="5"/>
</dbReference>
<dbReference type="Pfam" id="PF08448">
    <property type="entry name" value="PAS_4"/>
    <property type="match status" value="2"/>
</dbReference>
<feature type="domain" description="PAC" evidence="8">
    <location>
        <begin position="607"/>
        <end position="659"/>
    </location>
</feature>
<evidence type="ECO:0000256" key="1">
    <source>
        <dbReference type="ARBA" id="ARBA00000085"/>
    </source>
</evidence>
<dbReference type="PRINTS" id="PR00344">
    <property type="entry name" value="BCTRLSENSOR"/>
</dbReference>
<feature type="domain" description="Histidine kinase" evidence="6">
    <location>
        <begin position="663"/>
        <end position="879"/>
    </location>
</feature>
<dbReference type="SMART" id="SM00086">
    <property type="entry name" value="PAC"/>
    <property type="match status" value="3"/>
</dbReference>
<reference evidence="9 10" key="1">
    <citation type="submission" date="2016-10" db="EMBL/GenBank/DDBJ databases">
        <authorList>
            <person name="de Groot N.N."/>
        </authorList>
    </citation>
    <scope>NUCLEOTIDE SEQUENCE [LARGE SCALE GENOMIC DNA]</scope>
    <source>
        <strain evidence="9 10">DSM 18684</strain>
    </source>
</reference>
<evidence type="ECO:0000256" key="4">
    <source>
        <dbReference type="ARBA" id="ARBA00022679"/>
    </source>
</evidence>
<evidence type="ECO:0000256" key="5">
    <source>
        <dbReference type="ARBA" id="ARBA00022777"/>
    </source>
</evidence>
<dbReference type="RefSeq" id="WP_090993696.1">
    <property type="nucleotide sequence ID" value="NZ_FOPP01000005.1"/>
</dbReference>
<organism evidence="9 10">
    <name type="scientific">Pedobacter insulae</name>
    <dbReference type="NCBI Taxonomy" id="414048"/>
    <lineage>
        <taxon>Bacteria</taxon>
        <taxon>Pseudomonadati</taxon>
        <taxon>Bacteroidota</taxon>
        <taxon>Sphingobacteriia</taxon>
        <taxon>Sphingobacteriales</taxon>
        <taxon>Sphingobacteriaceae</taxon>
        <taxon>Pedobacter</taxon>
    </lineage>
</organism>
<dbReference type="CDD" id="cd00130">
    <property type="entry name" value="PAS"/>
    <property type="match status" value="5"/>
</dbReference>
<feature type="domain" description="PAC" evidence="8">
    <location>
        <begin position="356"/>
        <end position="408"/>
    </location>
</feature>
<dbReference type="CDD" id="cd00082">
    <property type="entry name" value="HisKA"/>
    <property type="match status" value="1"/>
</dbReference>
<dbReference type="GO" id="GO:0000155">
    <property type="term" value="F:phosphorelay sensor kinase activity"/>
    <property type="evidence" value="ECO:0007669"/>
    <property type="project" value="InterPro"/>
</dbReference>
<dbReference type="SMART" id="SM00387">
    <property type="entry name" value="HATPase_c"/>
    <property type="match status" value="1"/>
</dbReference>
<dbReference type="InterPro" id="IPR003594">
    <property type="entry name" value="HATPase_dom"/>
</dbReference>
<dbReference type="Gene3D" id="3.30.565.10">
    <property type="entry name" value="Histidine kinase-like ATPase, C-terminal domain"/>
    <property type="match status" value="1"/>
</dbReference>
<dbReference type="PANTHER" id="PTHR43304:SF1">
    <property type="entry name" value="PAC DOMAIN-CONTAINING PROTEIN"/>
    <property type="match status" value="1"/>
</dbReference>
<dbReference type="InterPro" id="IPR005467">
    <property type="entry name" value="His_kinase_dom"/>
</dbReference>
<dbReference type="Pfam" id="PF08447">
    <property type="entry name" value="PAS_3"/>
    <property type="match status" value="2"/>
</dbReference>
<dbReference type="Proteomes" id="UP000199666">
    <property type="component" value="Unassembled WGS sequence"/>
</dbReference>
<dbReference type="SUPFAM" id="SSF55874">
    <property type="entry name" value="ATPase domain of HSP90 chaperone/DNA topoisomerase II/histidine kinase"/>
    <property type="match status" value="1"/>
</dbReference>
<dbReference type="InterPro" id="IPR003661">
    <property type="entry name" value="HisK_dim/P_dom"/>
</dbReference>
<dbReference type="Gene3D" id="2.10.70.100">
    <property type="match status" value="1"/>
</dbReference>
<dbReference type="EC" id="2.7.13.3" evidence="2"/>
<dbReference type="NCBIfam" id="TIGR00229">
    <property type="entry name" value="sensory_box"/>
    <property type="match status" value="2"/>
</dbReference>
<dbReference type="InterPro" id="IPR036097">
    <property type="entry name" value="HisK_dim/P_sf"/>
</dbReference>
<keyword evidence="5" id="KW-0418">Kinase</keyword>
<dbReference type="PROSITE" id="PS50112">
    <property type="entry name" value="PAS"/>
    <property type="match status" value="2"/>
</dbReference>
<dbReference type="InterPro" id="IPR000700">
    <property type="entry name" value="PAS-assoc_C"/>
</dbReference>
<dbReference type="Pfam" id="PF13426">
    <property type="entry name" value="PAS_9"/>
    <property type="match status" value="1"/>
</dbReference>
<evidence type="ECO:0000313" key="10">
    <source>
        <dbReference type="Proteomes" id="UP000199666"/>
    </source>
</evidence>